<dbReference type="Gene3D" id="1.20.5.170">
    <property type="match status" value="1"/>
</dbReference>
<reference evidence="4 5" key="1">
    <citation type="journal article" date="2007" name="Nat. Biotechnol.">
        <title>Genome sequence of the lignocellulose-bioconverting and xylose-fermenting yeast Pichia stipitis.</title>
        <authorList>
            <person name="Jeffries T.W."/>
            <person name="Grigoriev I.V."/>
            <person name="Grimwood J."/>
            <person name="Laplaza J.M."/>
            <person name="Aerts A."/>
            <person name="Salamov A."/>
            <person name="Schmutz J."/>
            <person name="Lindquist E."/>
            <person name="Dehal P."/>
            <person name="Shapiro H."/>
            <person name="Jin Y.S."/>
            <person name="Passoth V."/>
            <person name="Richardson P.M."/>
        </authorList>
    </citation>
    <scope>NUCLEOTIDE SEQUENCE [LARGE SCALE GENOMIC DNA]</scope>
    <source>
        <strain evidence="5">ATCC 58785 / CBS 6054 / NBRC 10063 / NRRL Y-11545</strain>
    </source>
</reference>
<dbReference type="HOGENOM" id="CLU_117720_1_0_1"/>
<dbReference type="EMBL" id="CP000496">
    <property type="protein sequence ID" value="ABN64359.2"/>
    <property type="molecule type" value="Genomic_DNA"/>
</dbReference>
<comment type="similarity">
    <text evidence="1">Belongs to the ATG16 family.</text>
</comment>
<dbReference type="Pfam" id="PF08614">
    <property type="entry name" value="ATG16"/>
    <property type="match status" value="1"/>
</dbReference>
<accession>A3LNN6</accession>
<dbReference type="OMA" id="NHEIDAR"/>
<evidence type="ECO:0000259" key="3">
    <source>
        <dbReference type="Pfam" id="PF08614"/>
    </source>
</evidence>
<evidence type="ECO:0000313" key="5">
    <source>
        <dbReference type="Proteomes" id="UP000002258"/>
    </source>
</evidence>
<proteinExistence type="inferred from homology"/>
<dbReference type="InParanoid" id="A3LNN6"/>
<organism evidence="4 5">
    <name type="scientific">Scheffersomyces stipitis (strain ATCC 58785 / CBS 6054 / NBRC 10063 / NRRL Y-11545)</name>
    <name type="common">Yeast</name>
    <name type="synonym">Pichia stipitis</name>
    <dbReference type="NCBI Taxonomy" id="322104"/>
    <lineage>
        <taxon>Eukaryota</taxon>
        <taxon>Fungi</taxon>
        <taxon>Dikarya</taxon>
        <taxon>Ascomycota</taxon>
        <taxon>Saccharomycotina</taxon>
        <taxon>Pichiomycetes</taxon>
        <taxon>Debaryomycetaceae</taxon>
        <taxon>Scheffersomyces</taxon>
    </lineage>
</organism>
<dbReference type="KEGG" id="pic:PICST_42242"/>
<sequence length="181" mass="20755">MSWTDIILQQLNIRDEVQDKESPYFHAFTVLSNQLHNHTSQSEIGASELLHWSVISRENHRLKQENTDLIASLNQSAINLEKAEMALSSEIKTKKSLEKMLARSNTKIDNLGHELKEKDKAIEIINDEILLHQIQTNVLNDKVAELSRQNEVLVQRLMTRAQVEAEKLNDANEKVSKKPPN</sequence>
<evidence type="ECO:0000256" key="1">
    <source>
        <dbReference type="ARBA" id="ARBA00005331"/>
    </source>
</evidence>
<dbReference type="Proteomes" id="UP000002258">
    <property type="component" value="Chromosome 2"/>
</dbReference>
<gene>
    <name evidence="4" type="ORF">PICST_42242</name>
</gene>
<feature type="domain" description="Autophagy-related protein 16" evidence="3">
    <location>
        <begin position="58"/>
        <end position="169"/>
    </location>
</feature>
<name>A3LNN6_PICST</name>
<evidence type="ECO:0000256" key="2">
    <source>
        <dbReference type="SAM" id="Coils"/>
    </source>
</evidence>
<dbReference type="RefSeq" id="XP_001382388.2">
    <property type="nucleotide sequence ID" value="XM_001382351.1"/>
</dbReference>
<protein>
    <recommendedName>
        <fullName evidence="3">Autophagy-related protein 16 domain-containing protein</fullName>
    </recommendedName>
</protein>
<dbReference type="InterPro" id="IPR013923">
    <property type="entry name" value="Autophagy-rel_prot_16_dom"/>
</dbReference>
<dbReference type="OrthoDB" id="8949486at2759"/>
<dbReference type="AlphaFoldDB" id="A3LNN6"/>
<evidence type="ECO:0000313" key="4">
    <source>
        <dbReference type="EMBL" id="ABN64359.2"/>
    </source>
</evidence>
<dbReference type="CDD" id="cd22887">
    <property type="entry name" value="Atg16_CCD"/>
    <property type="match status" value="1"/>
</dbReference>
<dbReference type="GeneID" id="4837160"/>
<keyword evidence="5" id="KW-1185">Reference proteome</keyword>
<keyword evidence="2" id="KW-0175">Coiled coil</keyword>
<feature type="coiled-coil region" evidence="2">
    <location>
        <begin position="80"/>
        <end position="128"/>
    </location>
</feature>
<dbReference type="STRING" id="322104.A3LNN6"/>
<dbReference type="eggNOG" id="ENOG502S5CU">
    <property type="taxonomic scope" value="Eukaryota"/>
</dbReference>